<comment type="similarity">
    <text evidence="1">Belongs to the arsA ATPase family.</text>
</comment>
<accession>I4EZW7</accession>
<dbReference type="SUPFAM" id="SSF52540">
    <property type="entry name" value="P-loop containing nucleoside triphosphate hydrolases"/>
    <property type="match status" value="1"/>
</dbReference>
<sequence>MQILLVTGPGGAGSSTVAAATALRLAADGARCVLLTPHPPRVDLGDAVRVDVVGAQPALEQLWARHAADLAGVVPVLTVPPATSVVPVPGVAEFALLAALAGHARSGDVDVVVLDAGPAPAATALLALPGALRWWLAQAAPTRLRVLATLRAAATPGRPGVAAGLLAGAAGVEELLDAAPLTDPAATAVHLVVPPAADAAATVQETATVLGVLGQRIASVTVSRVLPAGTGEWWAQRAAVQEESVRRVRELTGPVREVAERALAPTSVPDLRQLDAAVPDVVVPPVTPPAPRRTGAGWALDVPLPFVRRGQVELTRWDDDLVVTAAGVRRSLPLDALLRRCTVAGGALTDPGTAAATLEVQFTPDPAQWPAGLLDAQESRR</sequence>
<dbReference type="STRING" id="477641.MODMU_3518"/>
<gene>
    <name evidence="4" type="ordered locus">MODMU_3518</name>
</gene>
<evidence type="ECO:0000259" key="2">
    <source>
        <dbReference type="Pfam" id="PF02374"/>
    </source>
</evidence>
<dbReference type="Proteomes" id="UP000006461">
    <property type="component" value="Chromosome"/>
</dbReference>
<dbReference type="HOGENOM" id="CLU_040761_1_1_11"/>
<proteinExistence type="inferred from homology"/>
<dbReference type="EMBL" id="FO203431">
    <property type="protein sequence ID" value="CCH88930.1"/>
    <property type="molecule type" value="Genomic_DNA"/>
</dbReference>
<name>I4EZW7_MODI5</name>
<dbReference type="AlphaFoldDB" id="I4EZW7"/>
<feature type="domain" description="ArsA/GET3 Anion-transporting ATPase-like" evidence="2">
    <location>
        <begin position="1"/>
        <end position="49"/>
    </location>
</feature>
<keyword evidence="5" id="KW-1185">Reference proteome</keyword>
<dbReference type="Pfam" id="PF17886">
    <property type="entry name" value="ArsA_HSP20"/>
    <property type="match status" value="1"/>
</dbReference>
<dbReference type="OMA" id="PESYGWY"/>
<dbReference type="Gene3D" id="3.40.50.300">
    <property type="entry name" value="P-loop containing nucleotide triphosphate hydrolases"/>
    <property type="match status" value="1"/>
</dbReference>
<dbReference type="InterPro" id="IPR040612">
    <property type="entry name" value="ArsA_HSP20-like"/>
</dbReference>
<evidence type="ECO:0000313" key="4">
    <source>
        <dbReference type="EMBL" id="CCH88930.1"/>
    </source>
</evidence>
<dbReference type="Pfam" id="PF02374">
    <property type="entry name" value="ArsA_ATPase"/>
    <property type="match status" value="2"/>
</dbReference>
<feature type="domain" description="ArsA HSP20-like" evidence="3">
    <location>
        <begin position="296"/>
        <end position="350"/>
    </location>
</feature>
<dbReference type="eggNOG" id="COG0003">
    <property type="taxonomic scope" value="Bacteria"/>
</dbReference>
<evidence type="ECO:0000313" key="5">
    <source>
        <dbReference type="Proteomes" id="UP000006461"/>
    </source>
</evidence>
<organism evidence="4 5">
    <name type="scientific">Modestobacter italicus (strain DSM 44449 / CECT 9708 / BC 501)</name>
    <dbReference type="NCBI Taxonomy" id="2732864"/>
    <lineage>
        <taxon>Bacteria</taxon>
        <taxon>Bacillati</taxon>
        <taxon>Actinomycetota</taxon>
        <taxon>Actinomycetes</taxon>
        <taxon>Geodermatophilales</taxon>
        <taxon>Geodermatophilaceae</taxon>
        <taxon>Modestobacter</taxon>
    </lineage>
</organism>
<reference evidence="4 5" key="1">
    <citation type="journal article" date="2012" name="J. Bacteriol.">
        <title>Genome Sequence of Radiation-Resistant Modestobacter marinus Strain BC501, a Representative Actinobacterium That Thrives on Calcareous Stone Surfaces.</title>
        <authorList>
            <person name="Normand P."/>
            <person name="Gury J."/>
            <person name="Pujic P."/>
            <person name="Chouaia B."/>
            <person name="Crotti E."/>
            <person name="Brusetti L."/>
            <person name="Daffonchio D."/>
            <person name="Vacherie B."/>
            <person name="Barbe V."/>
            <person name="Medigue C."/>
            <person name="Calteau A."/>
            <person name="Ghodhbane-Gtari F."/>
            <person name="Essoussi I."/>
            <person name="Nouioui I."/>
            <person name="Abbassi-Ghozzi I."/>
            <person name="Gtari M."/>
        </authorList>
    </citation>
    <scope>NUCLEOTIDE SEQUENCE [LARGE SCALE GENOMIC DNA]</scope>
    <source>
        <strain evidence="5">BC 501</strain>
    </source>
</reference>
<feature type="domain" description="ArsA/GET3 Anion-transporting ATPase-like" evidence="2">
    <location>
        <begin position="88"/>
        <end position="255"/>
    </location>
</feature>
<protein>
    <submittedName>
        <fullName evidence="4">Ion transporting ATPase</fullName>
    </submittedName>
</protein>
<evidence type="ECO:0000256" key="1">
    <source>
        <dbReference type="ARBA" id="ARBA00011040"/>
    </source>
</evidence>
<dbReference type="KEGG" id="mmar:MODMU_3518"/>
<dbReference type="InterPro" id="IPR025723">
    <property type="entry name" value="ArsA/GET3_ATPase-like"/>
</dbReference>
<dbReference type="OrthoDB" id="9780677at2"/>
<evidence type="ECO:0000259" key="3">
    <source>
        <dbReference type="Pfam" id="PF17886"/>
    </source>
</evidence>
<dbReference type="InterPro" id="IPR008978">
    <property type="entry name" value="HSP20-like_chaperone"/>
</dbReference>
<dbReference type="Gene3D" id="2.60.40.790">
    <property type="match status" value="1"/>
</dbReference>
<dbReference type="PATRIC" id="fig|477641.3.peg.3337"/>
<dbReference type="InterPro" id="IPR027417">
    <property type="entry name" value="P-loop_NTPase"/>
</dbReference>